<evidence type="ECO:0000256" key="3">
    <source>
        <dbReference type="ARBA" id="ARBA00022840"/>
    </source>
</evidence>
<dbReference type="PROSITE" id="PS00211">
    <property type="entry name" value="ABC_TRANSPORTER_1"/>
    <property type="match status" value="1"/>
</dbReference>
<dbReference type="SUPFAM" id="SSF52540">
    <property type="entry name" value="P-loop containing nucleoside triphosphate hydrolases"/>
    <property type="match status" value="1"/>
</dbReference>
<keyword evidence="3" id="KW-0067">ATP-binding</keyword>
<proteinExistence type="inferred from homology"/>
<dbReference type="InterPro" id="IPR003439">
    <property type="entry name" value="ABC_transporter-like_ATP-bd"/>
</dbReference>
<protein>
    <submittedName>
        <fullName evidence="5">ABC transporter</fullName>
    </submittedName>
</protein>
<evidence type="ECO:0000256" key="1">
    <source>
        <dbReference type="ARBA" id="ARBA00005417"/>
    </source>
</evidence>
<dbReference type="InterPro" id="IPR015854">
    <property type="entry name" value="ABC_transpr_LolD-like"/>
</dbReference>
<name>A0A7Y0HT30_9BIFI</name>
<feature type="domain" description="ABC transporter" evidence="4">
    <location>
        <begin position="3"/>
        <end position="225"/>
    </location>
</feature>
<organism evidence="5 6">
    <name type="scientific">Bifidobacterium oedipodis</name>
    <dbReference type="NCBI Taxonomy" id="2675322"/>
    <lineage>
        <taxon>Bacteria</taxon>
        <taxon>Bacillati</taxon>
        <taxon>Actinomycetota</taxon>
        <taxon>Actinomycetes</taxon>
        <taxon>Bifidobacteriales</taxon>
        <taxon>Bifidobacteriaceae</taxon>
        <taxon>Bifidobacterium</taxon>
    </lineage>
</organism>
<keyword evidence="6" id="KW-1185">Reference proteome</keyword>
<reference evidence="5 6" key="1">
    <citation type="submission" date="2020-02" db="EMBL/GenBank/DDBJ databases">
        <title>Characterization of phylogenetic diversity of novel bifidobacterial species isolated in Czech ZOOs.</title>
        <authorList>
            <person name="Lugli G.A."/>
            <person name="Vera N.B."/>
            <person name="Ventura M."/>
        </authorList>
    </citation>
    <scope>NUCLEOTIDE SEQUENCE [LARGE SCALE GENOMIC DNA]</scope>
    <source>
        <strain evidence="5 6">DSM 109957</strain>
    </source>
</reference>
<dbReference type="InterPro" id="IPR027417">
    <property type="entry name" value="P-loop_NTPase"/>
</dbReference>
<dbReference type="GO" id="GO:0016887">
    <property type="term" value="F:ATP hydrolysis activity"/>
    <property type="evidence" value="ECO:0007669"/>
    <property type="project" value="InterPro"/>
</dbReference>
<comment type="similarity">
    <text evidence="1">Belongs to the ABC transporter superfamily.</text>
</comment>
<evidence type="ECO:0000313" key="5">
    <source>
        <dbReference type="EMBL" id="NMM93214.1"/>
    </source>
</evidence>
<evidence type="ECO:0000259" key="4">
    <source>
        <dbReference type="PROSITE" id="PS50893"/>
    </source>
</evidence>
<keyword evidence="2" id="KW-0547">Nucleotide-binding</keyword>
<dbReference type="Proteomes" id="UP000532194">
    <property type="component" value="Unassembled WGS sequence"/>
</dbReference>
<sequence length="225" mass="24579">MQLQIRDLCFGYKNRPIFDHTQASFDEGCLHVVMGPSGSGKTSLLGLLDGTLQPQSGSVLIDGKGINSKDITADASDGNAWHRPTFSRIWQDYRLIPYLNVEDNVLLPLEVRRKQAADSDARTAMLDLLDMVGLAGRENEMVADLSGGESQRVAIARALITNPDILLADEPTGALDEDNTRLIANILATIAHERNAMVIVATHDQLVANTADRVLRVHNLKLVES</sequence>
<accession>A0A7Y0HT30</accession>
<dbReference type="InterPro" id="IPR003593">
    <property type="entry name" value="AAA+_ATPase"/>
</dbReference>
<dbReference type="Gene3D" id="3.40.50.300">
    <property type="entry name" value="P-loop containing nucleotide triphosphate hydrolases"/>
    <property type="match status" value="1"/>
</dbReference>
<dbReference type="SMART" id="SM00382">
    <property type="entry name" value="AAA"/>
    <property type="match status" value="1"/>
</dbReference>
<dbReference type="GO" id="GO:0005524">
    <property type="term" value="F:ATP binding"/>
    <property type="evidence" value="ECO:0007669"/>
    <property type="project" value="UniProtKB-KW"/>
</dbReference>
<dbReference type="PROSITE" id="PS50893">
    <property type="entry name" value="ABC_TRANSPORTER_2"/>
    <property type="match status" value="1"/>
</dbReference>
<evidence type="ECO:0000256" key="2">
    <source>
        <dbReference type="ARBA" id="ARBA00022741"/>
    </source>
</evidence>
<dbReference type="GO" id="GO:0022857">
    <property type="term" value="F:transmembrane transporter activity"/>
    <property type="evidence" value="ECO:0007669"/>
    <property type="project" value="TreeGrafter"/>
</dbReference>
<dbReference type="PANTHER" id="PTHR24220:SF689">
    <property type="entry name" value="LIPOPROTEIN-RELEASING SYSTEM ATP-BINDING PROTEIN LOLD"/>
    <property type="match status" value="1"/>
</dbReference>
<dbReference type="AlphaFoldDB" id="A0A7Y0HT30"/>
<dbReference type="InterPro" id="IPR017871">
    <property type="entry name" value="ABC_transporter-like_CS"/>
</dbReference>
<comment type="caution">
    <text evidence="5">The sequence shown here is derived from an EMBL/GenBank/DDBJ whole genome shotgun (WGS) entry which is preliminary data.</text>
</comment>
<dbReference type="Pfam" id="PF00005">
    <property type="entry name" value="ABC_tran"/>
    <property type="match status" value="1"/>
</dbReference>
<dbReference type="PANTHER" id="PTHR24220">
    <property type="entry name" value="IMPORT ATP-BINDING PROTEIN"/>
    <property type="match status" value="1"/>
</dbReference>
<evidence type="ECO:0000313" key="6">
    <source>
        <dbReference type="Proteomes" id="UP000532194"/>
    </source>
</evidence>
<dbReference type="GO" id="GO:0005886">
    <property type="term" value="C:plasma membrane"/>
    <property type="evidence" value="ECO:0007669"/>
    <property type="project" value="TreeGrafter"/>
</dbReference>
<gene>
    <name evidence="5" type="ORF">G1C95_0399</name>
</gene>
<dbReference type="EMBL" id="JAAIII010000001">
    <property type="protein sequence ID" value="NMM93214.1"/>
    <property type="molecule type" value="Genomic_DNA"/>
</dbReference>